<accession>A0A8K0KHH3</accession>
<evidence type="ECO:0000313" key="2">
    <source>
        <dbReference type="EMBL" id="KAG8234985.1"/>
    </source>
</evidence>
<comment type="caution">
    <text evidence="2">The sequence shown here is derived from an EMBL/GenBank/DDBJ whole genome shotgun (WGS) entry which is preliminary data.</text>
</comment>
<feature type="compositionally biased region" description="Polar residues" evidence="1">
    <location>
        <begin position="201"/>
        <end position="218"/>
    </location>
</feature>
<gene>
    <name evidence="2" type="ORF">J437_LFUL013865</name>
</gene>
<feature type="region of interest" description="Disordered" evidence="1">
    <location>
        <begin position="172"/>
        <end position="255"/>
    </location>
</feature>
<keyword evidence="3" id="KW-1185">Reference proteome</keyword>
<evidence type="ECO:0000256" key="1">
    <source>
        <dbReference type="SAM" id="MobiDB-lite"/>
    </source>
</evidence>
<evidence type="ECO:0000313" key="3">
    <source>
        <dbReference type="Proteomes" id="UP000792457"/>
    </source>
</evidence>
<sequence length="381" mass="43864">MIFQLISTEVKIVEAAIMQDQVSSSRPTCQQLVMLASSNLPAIDKLEGESNWANWKYLMQLYLGLDDRYDCVLQEPPEHVQQNLHSSEMKRDLRARLQFSVEKFVRSIQRQKRDPVHQPHGPAFGHKTRKHQVIKPIDDEFVAFFMLRSLRLDYKCLRQLIKKSIKKEELTPDMRVRRRQRKKGGVNKSSKALLAGAENGRNFSHSGLEQSTRWQPGNCQERAPEMVNSSQHLDQHQQRVQHQPKQTSDQGGQQGLRSGRLEAMWLFATTAKSLDTKQPSAGLRIKIYNADESGLFWRMLPNKTLADLNEKVAPGKKELKQGLHSCRVRMKLQRQLQQKKIEDSVSPQRTEKPIPLSFLCFHVLPFRMCGPPSDVVMNAKP</sequence>
<protein>
    <recommendedName>
        <fullName evidence="4">DUF4219 domain-containing protein</fullName>
    </recommendedName>
</protein>
<reference evidence="2" key="2">
    <citation type="submission" date="2017-10" db="EMBL/GenBank/DDBJ databases">
        <title>Ladona fulva Genome sequencing and assembly.</title>
        <authorList>
            <person name="Murali S."/>
            <person name="Richards S."/>
            <person name="Bandaranaike D."/>
            <person name="Bellair M."/>
            <person name="Blankenburg K."/>
            <person name="Chao H."/>
            <person name="Dinh H."/>
            <person name="Doddapaneni H."/>
            <person name="Dugan-Rocha S."/>
            <person name="Elkadiri S."/>
            <person name="Gnanaolivu R."/>
            <person name="Hernandez B."/>
            <person name="Skinner E."/>
            <person name="Javaid M."/>
            <person name="Lee S."/>
            <person name="Li M."/>
            <person name="Ming W."/>
            <person name="Munidasa M."/>
            <person name="Muniz J."/>
            <person name="Nguyen L."/>
            <person name="Hughes D."/>
            <person name="Osuji N."/>
            <person name="Pu L.-L."/>
            <person name="Puazo M."/>
            <person name="Qu C."/>
            <person name="Quiroz J."/>
            <person name="Raj R."/>
            <person name="Weissenberger G."/>
            <person name="Xin Y."/>
            <person name="Zou X."/>
            <person name="Han Y."/>
            <person name="Worley K."/>
            <person name="Muzny D."/>
            <person name="Gibbs R."/>
        </authorList>
    </citation>
    <scope>NUCLEOTIDE SEQUENCE</scope>
    <source>
        <strain evidence="2">Sampled in the wild</strain>
    </source>
</reference>
<organism evidence="2 3">
    <name type="scientific">Ladona fulva</name>
    <name type="common">Scarce chaser dragonfly</name>
    <name type="synonym">Libellula fulva</name>
    <dbReference type="NCBI Taxonomy" id="123851"/>
    <lineage>
        <taxon>Eukaryota</taxon>
        <taxon>Metazoa</taxon>
        <taxon>Ecdysozoa</taxon>
        <taxon>Arthropoda</taxon>
        <taxon>Hexapoda</taxon>
        <taxon>Insecta</taxon>
        <taxon>Pterygota</taxon>
        <taxon>Palaeoptera</taxon>
        <taxon>Odonata</taxon>
        <taxon>Epiprocta</taxon>
        <taxon>Anisoptera</taxon>
        <taxon>Libelluloidea</taxon>
        <taxon>Libellulidae</taxon>
        <taxon>Ladona</taxon>
    </lineage>
</organism>
<dbReference type="EMBL" id="KZ308863">
    <property type="protein sequence ID" value="KAG8234985.1"/>
    <property type="molecule type" value="Genomic_DNA"/>
</dbReference>
<feature type="compositionally biased region" description="Basic residues" evidence="1">
    <location>
        <begin position="176"/>
        <end position="185"/>
    </location>
</feature>
<dbReference type="OrthoDB" id="7920740at2759"/>
<reference evidence="2" key="1">
    <citation type="submission" date="2013-04" db="EMBL/GenBank/DDBJ databases">
        <authorList>
            <person name="Qu J."/>
            <person name="Murali S.C."/>
            <person name="Bandaranaike D."/>
            <person name="Bellair M."/>
            <person name="Blankenburg K."/>
            <person name="Chao H."/>
            <person name="Dinh H."/>
            <person name="Doddapaneni H."/>
            <person name="Downs B."/>
            <person name="Dugan-Rocha S."/>
            <person name="Elkadiri S."/>
            <person name="Gnanaolivu R.D."/>
            <person name="Hernandez B."/>
            <person name="Javaid M."/>
            <person name="Jayaseelan J.C."/>
            <person name="Lee S."/>
            <person name="Li M."/>
            <person name="Ming W."/>
            <person name="Munidasa M."/>
            <person name="Muniz J."/>
            <person name="Nguyen L."/>
            <person name="Ongeri F."/>
            <person name="Osuji N."/>
            <person name="Pu L.-L."/>
            <person name="Puazo M."/>
            <person name="Qu C."/>
            <person name="Quiroz J."/>
            <person name="Raj R."/>
            <person name="Weissenberger G."/>
            <person name="Xin Y."/>
            <person name="Zou X."/>
            <person name="Han Y."/>
            <person name="Richards S."/>
            <person name="Worley K."/>
            <person name="Muzny D."/>
            <person name="Gibbs R."/>
        </authorList>
    </citation>
    <scope>NUCLEOTIDE SEQUENCE</scope>
    <source>
        <strain evidence="2">Sampled in the wild</strain>
    </source>
</reference>
<dbReference type="Proteomes" id="UP000792457">
    <property type="component" value="Unassembled WGS sequence"/>
</dbReference>
<proteinExistence type="predicted"/>
<evidence type="ECO:0008006" key="4">
    <source>
        <dbReference type="Google" id="ProtNLM"/>
    </source>
</evidence>
<dbReference type="AlphaFoldDB" id="A0A8K0KHH3"/>
<name>A0A8K0KHH3_LADFU</name>
<feature type="region of interest" description="Disordered" evidence="1">
    <location>
        <begin position="110"/>
        <end position="130"/>
    </location>
</feature>